<feature type="compositionally biased region" description="Basic and acidic residues" evidence="5">
    <location>
        <begin position="508"/>
        <end position="533"/>
    </location>
</feature>
<feature type="region of interest" description="Disordered" evidence="5">
    <location>
        <begin position="491"/>
        <end position="536"/>
    </location>
</feature>
<dbReference type="OrthoDB" id="206393at2759"/>
<reference evidence="7" key="1">
    <citation type="submission" date="2022-07" db="EMBL/GenBank/DDBJ databases">
        <title>Genome analysis of Parmales, a sister group of diatoms, reveals the evolutionary specialization of diatoms from phago-mixotrophs to photoautotrophs.</title>
        <authorList>
            <person name="Ban H."/>
            <person name="Sato S."/>
            <person name="Yoshikawa S."/>
            <person name="Kazumasa Y."/>
            <person name="Nakamura Y."/>
            <person name="Ichinomiya M."/>
            <person name="Saitoh K."/>
            <person name="Sato N."/>
            <person name="Blanc-Mathieu R."/>
            <person name="Endo H."/>
            <person name="Kuwata A."/>
            <person name="Ogata H."/>
        </authorList>
    </citation>
    <scope>NUCLEOTIDE SEQUENCE</scope>
</reference>
<dbReference type="GO" id="GO:0000407">
    <property type="term" value="C:phagophore assembly site"/>
    <property type="evidence" value="ECO:0007669"/>
    <property type="project" value="TreeGrafter"/>
</dbReference>
<dbReference type="Gene3D" id="1.10.510.10">
    <property type="entry name" value="Transferase(Phosphotransferase) domain 1"/>
    <property type="match status" value="1"/>
</dbReference>
<dbReference type="InterPro" id="IPR008271">
    <property type="entry name" value="Ser/Thr_kinase_AS"/>
</dbReference>
<dbReference type="GO" id="GO:0005829">
    <property type="term" value="C:cytosol"/>
    <property type="evidence" value="ECO:0007669"/>
    <property type="project" value="TreeGrafter"/>
</dbReference>
<evidence type="ECO:0000259" key="6">
    <source>
        <dbReference type="PROSITE" id="PS50011"/>
    </source>
</evidence>
<dbReference type="InterPro" id="IPR045269">
    <property type="entry name" value="Atg1-like"/>
</dbReference>
<dbReference type="GO" id="GO:0010506">
    <property type="term" value="P:regulation of autophagy"/>
    <property type="evidence" value="ECO:0007669"/>
    <property type="project" value="InterPro"/>
</dbReference>
<feature type="compositionally biased region" description="Low complexity" evidence="5">
    <location>
        <begin position="159"/>
        <end position="175"/>
    </location>
</feature>
<keyword evidence="1" id="KW-0808">Transferase</keyword>
<dbReference type="Proteomes" id="UP001165082">
    <property type="component" value="Unassembled WGS sequence"/>
</dbReference>
<dbReference type="SMART" id="SM00220">
    <property type="entry name" value="S_TKc"/>
    <property type="match status" value="1"/>
</dbReference>
<dbReference type="Pfam" id="PF00069">
    <property type="entry name" value="Pkinase"/>
    <property type="match status" value="1"/>
</dbReference>
<evidence type="ECO:0000256" key="5">
    <source>
        <dbReference type="SAM" id="MobiDB-lite"/>
    </source>
</evidence>
<keyword evidence="2" id="KW-0547">Nucleotide-binding</keyword>
<dbReference type="GO" id="GO:0000045">
    <property type="term" value="P:autophagosome assembly"/>
    <property type="evidence" value="ECO:0007669"/>
    <property type="project" value="TreeGrafter"/>
</dbReference>
<dbReference type="PANTHER" id="PTHR24348">
    <property type="entry name" value="SERINE/THREONINE-PROTEIN KINASE UNC-51-RELATED"/>
    <property type="match status" value="1"/>
</dbReference>
<organism evidence="7 8">
    <name type="scientific">Triparma retinervis</name>
    <dbReference type="NCBI Taxonomy" id="2557542"/>
    <lineage>
        <taxon>Eukaryota</taxon>
        <taxon>Sar</taxon>
        <taxon>Stramenopiles</taxon>
        <taxon>Ochrophyta</taxon>
        <taxon>Bolidophyceae</taxon>
        <taxon>Parmales</taxon>
        <taxon>Triparmaceae</taxon>
        <taxon>Triparma</taxon>
    </lineage>
</organism>
<evidence type="ECO:0000313" key="7">
    <source>
        <dbReference type="EMBL" id="GMH52788.1"/>
    </source>
</evidence>
<evidence type="ECO:0000313" key="8">
    <source>
        <dbReference type="Proteomes" id="UP001165082"/>
    </source>
</evidence>
<protein>
    <recommendedName>
        <fullName evidence="6">Protein kinase domain-containing protein</fullName>
    </recommendedName>
</protein>
<dbReference type="InterPro" id="IPR011009">
    <property type="entry name" value="Kinase-like_dom_sf"/>
</dbReference>
<dbReference type="SUPFAM" id="SSF56112">
    <property type="entry name" value="Protein kinase-like (PK-like)"/>
    <property type="match status" value="1"/>
</dbReference>
<feature type="domain" description="Protein kinase" evidence="6">
    <location>
        <begin position="183"/>
        <end position="455"/>
    </location>
</feature>
<proteinExistence type="predicted"/>
<dbReference type="AlphaFoldDB" id="A0A9W7DRS3"/>
<dbReference type="GO" id="GO:0005776">
    <property type="term" value="C:autophagosome"/>
    <property type="evidence" value="ECO:0007669"/>
    <property type="project" value="TreeGrafter"/>
</dbReference>
<evidence type="ECO:0000256" key="2">
    <source>
        <dbReference type="ARBA" id="ARBA00022741"/>
    </source>
</evidence>
<evidence type="ECO:0000256" key="3">
    <source>
        <dbReference type="ARBA" id="ARBA00022777"/>
    </source>
</evidence>
<accession>A0A9W7DRS3</accession>
<comment type="caution">
    <text evidence="7">The sequence shown here is derived from an EMBL/GenBank/DDBJ whole genome shotgun (WGS) entry which is preliminary data.</text>
</comment>
<gene>
    <name evidence="7" type="ORF">TrRE_jg1866</name>
</gene>
<dbReference type="PANTHER" id="PTHR24348:SF22">
    <property type="entry name" value="NON-SPECIFIC SERINE_THREONINE PROTEIN KINASE"/>
    <property type="match status" value="1"/>
</dbReference>
<dbReference type="CDD" id="cd00180">
    <property type="entry name" value="PKc"/>
    <property type="match status" value="1"/>
</dbReference>
<name>A0A9W7DRS3_9STRA</name>
<keyword evidence="3" id="KW-0418">Kinase</keyword>
<dbReference type="GO" id="GO:0016020">
    <property type="term" value="C:membrane"/>
    <property type="evidence" value="ECO:0007669"/>
    <property type="project" value="TreeGrafter"/>
</dbReference>
<dbReference type="PROSITE" id="PS50011">
    <property type="entry name" value="PROTEIN_KINASE_DOM"/>
    <property type="match status" value="1"/>
</dbReference>
<dbReference type="GO" id="GO:0004674">
    <property type="term" value="F:protein serine/threonine kinase activity"/>
    <property type="evidence" value="ECO:0007669"/>
    <property type="project" value="InterPro"/>
</dbReference>
<evidence type="ECO:0000256" key="4">
    <source>
        <dbReference type="ARBA" id="ARBA00022840"/>
    </source>
</evidence>
<feature type="region of interest" description="Disordered" evidence="5">
    <location>
        <begin position="135"/>
        <end position="179"/>
    </location>
</feature>
<evidence type="ECO:0000256" key="1">
    <source>
        <dbReference type="ARBA" id="ARBA00022679"/>
    </source>
</evidence>
<feature type="region of interest" description="Disordered" evidence="5">
    <location>
        <begin position="105"/>
        <end position="124"/>
    </location>
</feature>
<dbReference type="EMBL" id="BRXZ01003333">
    <property type="protein sequence ID" value="GMH52788.1"/>
    <property type="molecule type" value="Genomic_DNA"/>
</dbReference>
<keyword evidence="8" id="KW-1185">Reference proteome</keyword>
<keyword evidence="4" id="KW-0067">ATP-binding</keyword>
<dbReference type="InterPro" id="IPR000719">
    <property type="entry name" value="Prot_kinase_dom"/>
</dbReference>
<dbReference type="PROSITE" id="PS00108">
    <property type="entry name" value="PROTEIN_KINASE_ST"/>
    <property type="match status" value="1"/>
</dbReference>
<dbReference type="GO" id="GO:0005524">
    <property type="term" value="F:ATP binding"/>
    <property type="evidence" value="ECO:0007669"/>
    <property type="project" value="UniProtKB-KW"/>
</dbReference>
<sequence>MQAKNLTLSLKVLNESIAAVEGKLTGFAGFVCREGCCEARICIEGTMQVLLAAASIITHHKDIISFKFQGPANPLGCHFYENMTVNLPVNVPVEDAGIYGEGEEVGSGLGRRLQLGGGGRRESSYLTRKRFSVRKVGGEGRGSGGSGSPDTPQKHKHSPMSSPMNLPSMPTSPLLSSPPTPMFKRKKAIQINDNKFVFIVENTATEEEQVLKEVTVSSQLQLQAVMKEYDCIRSLHLPSLSPGIIAPPLIYEEELRVTMVYDRHCCDLFNFLGAYCDSSHSRGLPEEAAVLWAAQLLVAVGGMVGKGVAHRDLKPENILLDRNGNVLVTDFELAMKRGGGAEGEGEGEGDVQLLGTPLYIPPEVGSKRFSDVSKYDMWALGVIAWEMVSDNNPWRINVDRMPPYEVLLHTNRTTKLKREAKEQGMSEEYFDFVRGCVRCHDERFTVEEAMGHRVFEGIDFGDLEGLFRQDGMHERLGKISGVFRDVRREAGIGMGKGKKGGGKASPPPKEEVTKEEVTKEEATKKEATKKEATNEENLAEIQAELAKFDLWKERQLMSGFSRS</sequence>